<dbReference type="SUPFAM" id="SSF56219">
    <property type="entry name" value="DNase I-like"/>
    <property type="match status" value="1"/>
</dbReference>
<keyword evidence="1" id="KW-0732">Signal</keyword>
<proteinExistence type="predicted"/>
<dbReference type="GO" id="GO:0004519">
    <property type="term" value="F:endonuclease activity"/>
    <property type="evidence" value="ECO:0007669"/>
    <property type="project" value="UniProtKB-KW"/>
</dbReference>
<keyword evidence="3" id="KW-0255">Endonuclease</keyword>
<dbReference type="InterPro" id="IPR005135">
    <property type="entry name" value="Endo/exonuclease/phosphatase"/>
</dbReference>
<dbReference type="Pfam" id="PF03372">
    <property type="entry name" value="Exo_endo_phos"/>
    <property type="match status" value="1"/>
</dbReference>
<keyword evidence="3" id="KW-0378">Hydrolase</keyword>
<dbReference type="PANTHER" id="PTHR41349">
    <property type="match status" value="1"/>
</dbReference>
<organism evidence="3 4">
    <name type="scientific">Streptomyces monticola</name>
    <dbReference type="NCBI Taxonomy" id="2666263"/>
    <lineage>
        <taxon>Bacteria</taxon>
        <taxon>Bacillati</taxon>
        <taxon>Actinomycetota</taxon>
        <taxon>Actinomycetes</taxon>
        <taxon>Kitasatosporales</taxon>
        <taxon>Streptomycetaceae</taxon>
        <taxon>Streptomyces</taxon>
    </lineage>
</organism>
<gene>
    <name evidence="3" type="ORF">ACFQVC_37215</name>
</gene>
<dbReference type="InterPro" id="IPR006311">
    <property type="entry name" value="TAT_signal"/>
</dbReference>
<dbReference type="PROSITE" id="PS51318">
    <property type="entry name" value="TAT"/>
    <property type="match status" value="1"/>
</dbReference>
<feature type="signal peptide" evidence="1">
    <location>
        <begin position="1"/>
        <end position="27"/>
    </location>
</feature>
<dbReference type="PANTHER" id="PTHR41349:SF1">
    <property type="entry name" value="PROTEIN CBG08683"/>
    <property type="match status" value="1"/>
</dbReference>
<dbReference type="RefSeq" id="WP_381839244.1">
    <property type="nucleotide sequence ID" value="NZ_JBHTCF010000025.1"/>
</dbReference>
<dbReference type="Proteomes" id="UP001596523">
    <property type="component" value="Unassembled WGS sequence"/>
</dbReference>
<evidence type="ECO:0000313" key="4">
    <source>
        <dbReference type="Proteomes" id="UP001596523"/>
    </source>
</evidence>
<feature type="domain" description="Endonuclease/exonuclease/phosphatase" evidence="2">
    <location>
        <begin position="49"/>
        <end position="316"/>
    </location>
</feature>
<dbReference type="EMBL" id="JBHTCF010000025">
    <property type="protein sequence ID" value="MFC7309844.1"/>
    <property type="molecule type" value="Genomic_DNA"/>
</dbReference>
<accession>A0ABW2JV74</accession>
<reference evidence="4" key="1">
    <citation type="journal article" date="2019" name="Int. J. Syst. Evol. Microbiol.">
        <title>The Global Catalogue of Microorganisms (GCM) 10K type strain sequencing project: providing services to taxonomists for standard genome sequencing and annotation.</title>
        <authorList>
            <consortium name="The Broad Institute Genomics Platform"/>
            <consortium name="The Broad Institute Genome Sequencing Center for Infectious Disease"/>
            <person name="Wu L."/>
            <person name="Ma J."/>
        </authorList>
    </citation>
    <scope>NUCLEOTIDE SEQUENCE [LARGE SCALE GENOMIC DNA]</scope>
    <source>
        <strain evidence="4">SYNS20</strain>
    </source>
</reference>
<keyword evidence="3" id="KW-0540">Nuclease</keyword>
<protein>
    <submittedName>
        <fullName evidence="3">Endonuclease/exonuclease/phosphatase family protein</fullName>
    </submittedName>
</protein>
<dbReference type="InterPro" id="IPR036691">
    <property type="entry name" value="Endo/exonu/phosph_ase_sf"/>
</dbReference>
<keyword evidence="4" id="KW-1185">Reference proteome</keyword>
<evidence type="ECO:0000256" key="1">
    <source>
        <dbReference type="SAM" id="SignalP"/>
    </source>
</evidence>
<dbReference type="Gene3D" id="3.60.10.10">
    <property type="entry name" value="Endonuclease/exonuclease/phosphatase"/>
    <property type="match status" value="1"/>
</dbReference>
<feature type="chain" id="PRO_5047383019" evidence="1">
    <location>
        <begin position="28"/>
        <end position="326"/>
    </location>
</feature>
<name>A0ABW2JV74_9ACTN</name>
<evidence type="ECO:0000259" key="2">
    <source>
        <dbReference type="Pfam" id="PF03372"/>
    </source>
</evidence>
<evidence type="ECO:0000313" key="3">
    <source>
        <dbReference type="EMBL" id="MFC7309844.1"/>
    </source>
</evidence>
<sequence>MTVTRRITLALAATAVAAAATTATALAGPADRPAPAPAPKAAGELRVLSMNLWHGGAQVNDGLTKQLAVIEKHQPDVVGFQETSGHSAKDLAAKLGWDHWQSNGSLGIISRFPITSKAETISGGAGAGVRIRIDESSGQEVELWTAHLGYTPYGPYDACFDQMPVDEIMKREAESGRTGQATELAAKLKDKIANADETPVLVVGDFNSPSHLDWTDANKHCGYGKVDWPATKIVADAGLKDSYREAHPDPASDPATTWSPVYPKHDGSTGEVEPQDRIDFINYAGSKLSVRDSSVIVEGSPKPYPDHADNAWPTDHAAVLTTFAVG</sequence>
<comment type="caution">
    <text evidence="3">The sequence shown here is derived from an EMBL/GenBank/DDBJ whole genome shotgun (WGS) entry which is preliminary data.</text>
</comment>